<dbReference type="GO" id="GO:0016757">
    <property type="term" value="F:glycosyltransferase activity"/>
    <property type="evidence" value="ECO:0007669"/>
    <property type="project" value="TreeGrafter"/>
</dbReference>
<comment type="caution">
    <text evidence="2">The sequence shown here is derived from an EMBL/GenBank/DDBJ whole genome shotgun (WGS) entry which is preliminary data.</text>
</comment>
<proteinExistence type="predicted"/>
<dbReference type="EMBL" id="PCSZ01000049">
    <property type="protein sequence ID" value="PIP60604.1"/>
    <property type="molecule type" value="Genomic_DNA"/>
</dbReference>
<reference evidence="2 3" key="1">
    <citation type="submission" date="2017-09" db="EMBL/GenBank/DDBJ databases">
        <title>Depth-based differentiation of microbial function through sediment-hosted aquifers and enrichment of novel symbionts in the deep terrestrial subsurface.</title>
        <authorList>
            <person name="Probst A.J."/>
            <person name="Ladd B."/>
            <person name="Jarett J.K."/>
            <person name="Geller-Mcgrath D.E."/>
            <person name="Sieber C.M."/>
            <person name="Emerson J.B."/>
            <person name="Anantharaman K."/>
            <person name="Thomas B.C."/>
            <person name="Malmstrom R."/>
            <person name="Stieglmeier M."/>
            <person name="Klingl A."/>
            <person name="Woyke T."/>
            <person name="Ryan C.M."/>
            <person name="Banfield J.F."/>
        </authorList>
    </citation>
    <scope>NUCLEOTIDE SEQUENCE [LARGE SCALE GENOMIC DNA]</scope>
    <source>
        <strain evidence="2">CG22_combo_CG10-13_8_21_14_all_47_17</strain>
    </source>
</reference>
<protein>
    <recommendedName>
        <fullName evidence="1">Glycosyltransferase subfamily 4-like N-terminal domain-containing protein</fullName>
    </recommendedName>
</protein>
<gene>
    <name evidence="2" type="ORF">COX00_02350</name>
</gene>
<dbReference type="Proteomes" id="UP000231581">
    <property type="component" value="Unassembled WGS sequence"/>
</dbReference>
<dbReference type="Pfam" id="PF13477">
    <property type="entry name" value="Glyco_trans_4_2"/>
    <property type="match status" value="1"/>
</dbReference>
<evidence type="ECO:0000313" key="2">
    <source>
        <dbReference type="EMBL" id="PIP60604.1"/>
    </source>
</evidence>
<feature type="domain" description="Glycosyltransferase subfamily 4-like N-terminal" evidence="1">
    <location>
        <begin position="20"/>
        <end position="132"/>
    </location>
</feature>
<dbReference type="InterPro" id="IPR028098">
    <property type="entry name" value="Glyco_trans_4-like_N"/>
</dbReference>
<dbReference type="Gene3D" id="3.40.50.2000">
    <property type="entry name" value="Glycogen Phosphorylase B"/>
    <property type="match status" value="1"/>
</dbReference>
<dbReference type="Pfam" id="PF13692">
    <property type="entry name" value="Glyco_trans_1_4"/>
    <property type="match status" value="1"/>
</dbReference>
<dbReference type="CDD" id="cd03801">
    <property type="entry name" value="GT4_PimA-like"/>
    <property type="match status" value="1"/>
</dbReference>
<dbReference type="PANTHER" id="PTHR12526:SF636">
    <property type="entry name" value="BLL3647 PROTEIN"/>
    <property type="match status" value="1"/>
</dbReference>
<sequence>MALRLLFITPTIDEQDDDLAFTSLWARTFFEAGYDVTVICGRKGETSLPFPVYGLGHDNKGGSKFKPIFRLLRLITTLKYDRVFVHMNTGYLAVGAWYWWLRRIPTYLWWTHYTRPRTFRMSEFVLKRLFAATKESLPQFDGDPRKVVTGHGIDTHFWNVPAVSDEAREPKEHLLAVHRISRSKRLELTIRALALLPPEYTLTHYGRPLNPADDLAYEKEMYALVKELGLESRVRFMGSVPMPQLCEIYPRYQTFINIVPKTIDKSVLEAMYCGLTPVLTNGQAEAIGGLSYPKDDTPEAIAEYIRTMRIMSREELRQIVDERHSLKRLINVLSEYIQPGI</sequence>
<evidence type="ECO:0000313" key="3">
    <source>
        <dbReference type="Proteomes" id="UP000231581"/>
    </source>
</evidence>
<name>A0A2H0BSL0_9BACT</name>
<dbReference type="PANTHER" id="PTHR12526">
    <property type="entry name" value="GLYCOSYLTRANSFERASE"/>
    <property type="match status" value="1"/>
</dbReference>
<dbReference type="AlphaFoldDB" id="A0A2H0BSL0"/>
<evidence type="ECO:0000259" key="1">
    <source>
        <dbReference type="Pfam" id="PF13477"/>
    </source>
</evidence>
<dbReference type="SUPFAM" id="SSF53756">
    <property type="entry name" value="UDP-Glycosyltransferase/glycogen phosphorylase"/>
    <property type="match status" value="1"/>
</dbReference>
<accession>A0A2H0BSL0</accession>
<organism evidence="2 3">
    <name type="scientific">Candidatus Uhrbacteria bacterium CG22_combo_CG10-13_8_21_14_all_47_17</name>
    <dbReference type="NCBI Taxonomy" id="1975041"/>
    <lineage>
        <taxon>Bacteria</taxon>
        <taxon>Candidatus Uhriibacteriota</taxon>
    </lineage>
</organism>